<keyword evidence="2" id="KW-0521">NADP</keyword>
<dbReference type="Pfam" id="PF03807">
    <property type="entry name" value="F420_oxidored"/>
    <property type="match status" value="1"/>
</dbReference>
<dbReference type="InterPro" id="IPR000304">
    <property type="entry name" value="Pyrroline-COOH_reductase"/>
</dbReference>
<reference evidence="6" key="1">
    <citation type="journal article" date="2019" name="MBio">
        <title>Virus Genomes from Deep Sea Sediments Expand the Ocean Megavirome and Support Independent Origins of Viral Gigantism.</title>
        <authorList>
            <person name="Backstrom D."/>
            <person name="Yutin N."/>
            <person name="Jorgensen S.L."/>
            <person name="Dharamshi J."/>
            <person name="Homa F."/>
            <person name="Zaremba-Niedwiedzka K."/>
            <person name="Spang A."/>
            <person name="Wolf Y.I."/>
            <person name="Koonin E.V."/>
            <person name="Ettema T.J."/>
        </authorList>
    </citation>
    <scope>NUCLEOTIDE SEQUENCE</scope>
</reference>
<keyword evidence="3" id="KW-0560">Oxidoreductase</keyword>
<evidence type="ECO:0000256" key="1">
    <source>
        <dbReference type="ARBA" id="ARBA00005525"/>
    </source>
</evidence>
<feature type="domain" description="Pyrroline-5-carboxylate reductase catalytic N-terminal" evidence="4">
    <location>
        <begin position="57"/>
        <end position="175"/>
    </location>
</feature>
<evidence type="ECO:0000259" key="4">
    <source>
        <dbReference type="Pfam" id="PF03807"/>
    </source>
</evidence>
<dbReference type="SUPFAM" id="SSF48179">
    <property type="entry name" value="6-phosphogluconate dehydrogenase C-terminal domain-like"/>
    <property type="match status" value="1"/>
</dbReference>
<sequence length="342" mass="38202">MWSFRITKSFSLSPQSITVRKFSFKTAHHWPSLKSYSFRWEFSKHNTHKTISRNDRIGIAGLGILGRRIARGLLNEIKVSIESSPLSVRKHLLSLGASSMTMLNKHPSEINATSLENISALQKSEGFMVYESNQKLIEKCSTLFISVKPNQVESVCHDIKDSVKEDDIIISVAAGVNLYHLNKWLPKGKKVRAMPNLPIEIGHGAVALYSDQTDPEFRKKIESYFKGSTCLWVDEEHKIDTATAVSGCAPAYIGYYLKQMIQSGINLGLTEEEATTLLIPTFIGTSKLLNKFSSQEIIEMTACKGGATEKAMKIFDQKDLEGIITSVQSSALNRIKEISRNL</sequence>
<accession>A0A481Z6W5</accession>
<dbReference type="PANTHER" id="PTHR11645">
    <property type="entry name" value="PYRROLINE-5-CARBOXYLATE REDUCTASE"/>
    <property type="match status" value="1"/>
</dbReference>
<dbReference type="InterPro" id="IPR029036">
    <property type="entry name" value="P5CR_dimer"/>
</dbReference>
<proteinExistence type="inferred from homology"/>
<dbReference type="Gene3D" id="3.40.50.720">
    <property type="entry name" value="NAD(P)-binding Rossmann-like Domain"/>
    <property type="match status" value="1"/>
</dbReference>
<name>A0A481Z6W5_9VIRU</name>
<evidence type="ECO:0000259" key="5">
    <source>
        <dbReference type="Pfam" id="PF14748"/>
    </source>
</evidence>
<evidence type="ECO:0000256" key="3">
    <source>
        <dbReference type="ARBA" id="ARBA00023002"/>
    </source>
</evidence>
<dbReference type="Pfam" id="PF14748">
    <property type="entry name" value="P5CR_dimer"/>
    <property type="match status" value="1"/>
</dbReference>
<dbReference type="PANTHER" id="PTHR11645:SF0">
    <property type="entry name" value="PYRROLINE-5-CARBOXYLATE REDUCTASE 3"/>
    <property type="match status" value="1"/>
</dbReference>
<dbReference type="Gene3D" id="1.10.3730.10">
    <property type="entry name" value="ProC C-terminal domain-like"/>
    <property type="match status" value="1"/>
</dbReference>
<dbReference type="GO" id="GO:0055129">
    <property type="term" value="P:L-proline biosynthetic process"/>
    <property type="evidence" value="ECO:0007669"/>
    <property type="project" value="TreeGrafter"/>
</dbReference>
<gene>
    <name evidence="6" type="ORF">LCPAC202_03300</name>
</gene>
<organism evidence="6">
    <name type="scientific">Pithovirus LCPAC202</name>
    <dbReference type="NCBI Taxonomy" id="2506592"/>
    <lineage>
        <taxon>Viruses</taxon>
        <taxon>Pithoviruses</taxon>
    </lineage>
</organism>
<dbReference type="InterPro" id="IPR008927">
    <property type="entry name" value="6-PGluconate_DH-like_C_sf"/>
</dbReference>
<protein>
    <submittedName>
        <fullName evidence="6">NADP oxidoreductase coenzyme F420-dependent</fullName>
    </submittedName>
</protein>
<comment type="similarity">
    <text evidence="1">Belongs to the pyrroline-5-carboxylate reductase family.</text>
</comment>
<feature type="domain" description="Pyrroline-5-carboxylate reductase dimerisation" evidence="5">
    <location>
        <begin position="236"/>
        <end position="337"/>
    </location>
</feature>
<dbReference type="InterPro" id="IPR028939">
    <property type="entry name" value="P5C_Rdtase_cat_N"/>
</dbReference>
<evidence type="ECO:0000256" key="2">
    <source>
        <dbReference type="ARBA" id="ARBA00022857"/>
    </source>
</evidence>
<dbReference type="InterPro" id="IPR036291">
    <property type="entry name" value="NAD(P)-bd_dom_sf"/>
</dbReference>
<dbReference type="SUPFAM" id="SSF51735">
    <property type="entry name" value="NAD(P)-binding Rossmann-fold domains"/>
    <property type="match status" value="1"/>
</dbReference>
<dbReference type="HAMAP" id="MF_01925">
    <property type="entry name" value="P5C_reductase"/>
    <property type="match status" value="1"/>
</dbReference>
<dbReference type="GO" id="GO:0004735">
    <property type="term" value="F:pyrroline-5-carboxylate reductase activity"/>
    <property type="evidence" value="ECO:0007669"/>
    <property type="project" value="InterPro"/>
</dbReference>
<evidence type="ECO:0000313" key="6">
    <source>
        <dbReference type="EMBL" id="QBK91356.1"/>
    </source>
</evidence>
<dbReference type="EMBL" id="MK500530">
    <property type="protein sequence ID" value="QBK91356.1"/>
    <property type="molecule type" value="Genomic_DNA"/>
</dbReference>